<organism evidence="2 3">
    <name type="scientific">Aliiglaciecola lipolytica E3</name>
    <dbReference type="NCBI Taxonomy" id="1127673"/>
    <lineage>
        <taxon>Bacteria</taxon>
        <taxon>Pseudomonadati</taxon>
        <taxon>Pseudomonadota</taxon>
        <taxon>Gammaproteobacteria</taxon>
        <taxon>Alteromonadales</taxon>
        <taxon>Alteromonadaceae</taxon>
        <taxon>Aliiglaciecola</taxon>
    </lineage>
</organism>
<gene>
    <name evidence="2" type="ORF">GLIP_2617</name>
</gene>
<name>K6YAM1_9ALTE</name>
<accession>K6YAM1</accession>
<comment type="caution">
    <text evidence="2">The sequence shown here is derived from an EMBL/GenBank/DDBJ whole genome shotgun (WGS) entry which is preliminary data.</text>
</comment>
<reference evidence="2 3" key="1">
    <citation type="journal article" date="2017" name="Antonie Van Leeuwenhoek">
        <title>Rhizobium rhizosphaerae sp. nov., a novel species isolated from rice rhizosphere.</title>
        <authorList>
            <person name="Zhao J.J."/>
            <person name="Zhang J."/>
            <person name="Zhang R.J."/>
            <person name="Zhang C.W."/>
            <person name="Yin H.Q."/>
            <person name="Zhang X.X."/>
        </authorList>
    </citation>
    <scope>NUCLEOTIDE SEQUENCE [LARGE SCALE GENOMIC DNA]</scope>
    <source>
        <strain evidence="2 3">E3</strain>
    </source>
</reference>
<proteinExistence type="predicted"/>
<evidence type="ECO:0000313" key="2">
    <source>
        <dbReference type="EMBL" id="GAC15242.1"/>
    </source>
</evidence>
<protein>
    <recommendedName>
        <fullName evidence="4">Phosphatase</fullName>
    </recommendedName>
</protein>
<sequence length="172" mass="19815">MPKMLFSIVALITLITTAQASDHGLNTPLPGLKNYQVNNSKMVSSGLPTKNHFEKLKSLGVNKVVDLIPGDRSEQRSLMNSMQLTYHNIAVEWENPTLENFQDYVAIMQQYEQSDGVILTHCRLNWRGAVFTYLYQITHLKTPEEKAKQEMLAIWQPNETWQRFIDDVLAQY</sequence>
<keyword evidence="1" id="KW-0732">Signal</keyword>
<evidence type="ECO:0008006" key="4">
    <source>
        <dbReference type="Google" id="ProtNLM"/>
    </source>
</evidence>
<keyword evidence="3" id="KW-1185">Reference proteome</keyword>
<dbReference type="RefSeq" id="WP_008845047.1">
    <property type="nucleotide sequence ID" value="NZ_BAEN01000049.1"/>
</dbReference>
<dbReference type="OrthoDB" id="7391097at2"/>
<dbReference type="AlphaFoldDB" id="K6YAM1"/>
<dbReference type="Gene3D" id="3.90.190.10">
    <property type="entry name" value="Protein tyrosine phosphatase superfamily"/>
    <property type="match status" value="1"/>
</dbReference>
<evidence type="ECO:0000313" key="3">
    <source>
        <dbReference type="Proteomes" id="UP000006334"/>
    </source>
</evidence>
<dbReference type="eggNOG" id="COG3453">
    <property type="taxonomic scope" value="Bacteria"/>
</dbReference>
<feature type="signal peptide" evidence="1">
    <location>
        <begin position="1"/>
        <end position="20"/>
    </location>
</feature>
<dbReference type="InterPro" id="IPR029021">
    <property type="entry name" value="Prot-tyrosine_phosphatase-like"/>
</dbReference>
<evidence type="ECO:0000256" key="1">
    <source>
        <dbReference type="SAM" id="SignalP"/>
    </source>
</evidence>
<dbReference type="Proteomes" id="UP000006334">
    <property type="component" value="Unassembled WGS sequence"/>
</dbReference>
<dbReference type="EMBL" id="BAEN01000049">
    <property type="protein sequence ID" value="GAC15242.1"/>
    <property type="molecule type" value="Genomic_DNA"/>
</dbReference>
<dbReference type="CDD" id="cd14503">
    <property type="entry name" value="PTP-bact"/>
    <property type="match status" value="1"/>
</dbReference>
<feature type="chain" id="PRO_5003897132" description="Phosphatase" evidence="1">
    <location>
        <begin position="21"/>
        <end position="172"/>
    </location>
</feature>
<dbReference type="SUPFAM" id="SSF52799">
    <property type="entry name" value="(Phosphotyrosine protein) phosphatases II"/>
    <property type="match status" value="1"/>
</dbReference>
<dbReference type="STRING" id="1127673.GLIP_2617"/>